<dbReference type="AlphaFoldDB" id="A0A2V3IMY3"/>
<dbReference type="OrthoDB" id="411211at2759"/>
<protein>
    <submittedName>
        <fullName evidence="5">Tartrate-resistant acid phosphatase type 5</fullName>
    </submittedName>
</protein>
<evidence type="ECO:0000256" key="3">
    <source>
        <dbReference type="SAM" id="Phobius"/>
    </source>
</evidence>
<evidence type="ECO:0000256" key="2">
    <source>
        <dbReference type="ARBA" id="ARBA00022801"/>
    </source>
</evidence>
<keyword evidence="3" id="KW-0812">Transmembrane</keyword>
<sequence>MATVVSENAPLLRAAPTVAARRNRAVAVAVLAWLAAVPLLILLPLLFSSPAPPPPPQPVSLVAIGDWGRDAQHGQKQVASALASVISTHLNHSAVSIISTGDNFYKSGVSSTRDGKFNSSFEAVYHHPLLQTVPWYVALGNHDHLGDIHAQVAYSKQSKRWNMPLPYFSKRLSPHLMALFLDTTPFVDGAYGKQARIVNRQSPHAQLAWLRKLLRSLDARTYILVVGHHNMYSMSMDDHLGTPSVRDALEPILKPYSDRLLAYVSGHEHSLMHMQPTVSPHVVDHFLSGAGSKLHRIVEPRAEEREKWYKCCDVLPVLAQPSAPRTVWGRSTNGFFVFDFDGRRFTAKAVDADANVIYSYSKTMR</sequence>
<evidence type="ECO:0000313" key="6">
    <source>
        <dbReference type="Proteomes" id="UP000247409"/>
    </source>
</evidence>
<dbReference type="EMBL" id="NBIV01000125">
    <property type="protein sequence ID" value="PXF43444.1"/>
    <property type="molecule type" value="Genomic_DNA"/>
</dbReference>
<feature type="domain" description="Calcineurin-like phosphoesterase" evidence="4">
    <location>
        <begin position="61"/>
        <end position="270"/>
    </location>
</feature>
<dbReference type="PANTHER" id="PTHR10161">
    <property type="entry name" value="TARTRATE-RESISTANT ACID PHOSPHATASE TYPE 5"/>
    <property type="match status" value="1"/>
</dbReference>
<dbReference type="GO" id="GO:0016787">
    <property type="term" value="F:hydrolase activity"/>
    <property type="evidence" value="ECO:0007669"/>
    <property type="project" value="UniProtKB-KW"/>
</dbReference>
<keyword evidence="6" id="KW-1185">Reference proteome</keyword>
<keyword evidence="3" id="KW-1133">Transmembrane helix</keyword>
<evidence type="ECO:0000259" key="4">
    <source>
        <dbReference type="Pfam" id="PF00149"/>
    </source>
</evidence>
<evidence type="ECO:0000256" key="1">
    <source>
        <dbReference type="ARBA" id="ARBA00022729"/>
    </source>
</evidence>
<dbReference type="STRING" id="448386.A0A2V3IMY3"/>
<dbReference type="SUPFAM" id="SSF56300">
    <property type="entry name" value="Metallo-dependent phosphatases"/>
    <property type="match status" value="1"/>
</dbReference>
<evidence type="ECO:0000313" key="5">
    <source>
        <dbReference type="EMBL" id="PXF43444.1"/>
    </source>
</evidence>
<dbReference type="PANTHER" id="PTHR10161:SF14">
    <property type="entry name" value="TARTRATE-RESISTANT ACID PHOSPHATASE TYPE 5"/>
    <property type="match status" value="1"/>
</dbReference>
<keyword evidence="2" id="KW-0378">Hydrolase</keyword>
<comment type="caution">
    <text evidence="5">The sequence shown here is derived from an EMBL/GenBank/DDBJ whole genome shotgun (WGS) entry which is preliminary data.</text>
</comment>
<dbReference type="Gene3D" id="3.60.21.10">
    <property type="match status" value="1"/>
</dbReference>
<feature type="transmembrane region" description="Helical" evidence="3">
    <location>
        <begin position="25"/>
        <end position="47"/>
    </location>
</feature>
<dbReference type="InterPro" id="IPR004843">
    <property type="entry name" value="Calcineurin-like_PHP"/>
</dbReference>
<keyword evidence="3" id="KW-0472">Membrane</keyword>
<proteinExistence type="predicted"/>
<keyword evidence="1" id="KW-0732">Signal</keyword>
<gene>
    <name evidence="5" type="ORF">BWQ96_06834</name>
</gene>
<organism evidence="5 6">
    <name type="scientific">Gracilariopsis chorda</name>
    <dbReference type="NCBI Taxonomy" id="448386"/>
    <lineage>
        <taxon>Eukaryota</taxon>
        <taxon>Rhodophyta</taxon>
        <taxon>Florideophyceae</taxon>
        <taxon>Rhodymeniophycidae</taxon>
        <taxon>Gracilariales</taxon>
        <taxon>Gracilariaceae</taxon>
        <taxon>Gracilariopsis</taxon>
    </lineage>
</organism>
<dbReference type="InterPro" id="IPR029052">
    <property type="entry name" value="Metallo-depent_PP-like"/>
</dbReference>
<dbReference type="Pfam" id="PF00149">
    <property type="entry name" value="Metallophos"/>
    <property type="match status" value="1"/>
</dbReference>
<reference evidence="5 6" key="1">
    <citation type="journal article" date="2018" name="Mol. Biol. Evol.">
        <title>Analysis of the draft genome of the red seaweed Gracilariopsis chorda provides insights into genome size evolution in Rhodophyta.</title>
        <authorList>
            <person name="Lee J."/>
            <person name="Yang E.C."/>
            <person name="Graf L."/>
            <person name="Yang J.H."/>
            <person name="Qiu H."/>
            <person name="Zel Zion U."/>
            <person name="Chan C.X."/>
            <person name="Stephens T.G."/>
            <person name="Weber A.P.M."/>
            <person name="Boo G.H."/>
            <person name="Boo S.M."/>
            <person name="Kim K.M."/>
            <person name="Shin Y."/>
            <person name="Jung M."/>
            <person name="Lee S.J."/>
            <person name="Yim H.S."/>
            <person name="Lee J.H."/>
            <person name="Bhattacharya D."/>
            <person name="Yoon H.S."/>
        </authorList>
    </citation>
    <scope>NUCLEOTIDE SEQUENCE [LARGE SCALE GENOMIC DNA]</scope>
    <source>
        <strain evidence="5 6">SKKU-2015</strain>
        <tissue evidence="5">Whole body</tissue>
    </source>
</reference>
<accession>A0A2V3IMY3</accession>
<dbReference type="Proteomes" id="UP000247409">
    <property type="component" value="Unassembled WGS sequence"/>
</dbReference>
<dbReference type="InterPro" id="IPR051558">
    <property type="entry name" value="Metallophosphoesterase_PAP"/>
</dbReference>
<name>A0A2V3IMY3_9FLOR</name>